<proteinExistence type="predicted"/>
<feature type="region of interest" description="Disordered" evidence="1">
    <location>
        <begin position="235"/>
        <end position="310"/>
    </location>
</feature>
<reference evidence="2 3" key="1">
    <citation type="submission" date="2023-02" db="EMBL/GenBank/DDBJ databases">
        <title>Streptomyces sp. SCA4-21 with antifungal activity against Fusarium oxysporum f. sp. cubense, Streptomyces sp. SCA2-17 with antifungal activity against Fusarium oxysporum f. sp. cubense.</title>
        <authorList>
            <person name="Qi D."/>
        </authorList>
    </citation>
    <scope>NUCLEOTIDE SEQUENCE [LARGE SCALE GENOMIC DNA]</scope>
    <source>
        <strain evidence="2 3">SCA4-21</strain>
    </source>
</reference>
<organism evidence="2 3">
    <name type="scientific">Streptomyces luomodiensis</name>
    <dbReference type="NCBI Taxonomy" id="3026192"/>
    <lineage>
        <taxon>Bacteria</taxon>
        <taxon>Bacillati</taxon>
        <taxon>Actinomycetota</taxon>
        <taxon>Actinomycetes</taxon>
        <taxon>Kitasatosporales</taxon>
        <taxon>Streptomycetaceae</taxon>
        <taxon>Streptomyces</taxon>
    </lineage>
</organism>
<keyword evidence="3" id="KW-1185">Reference proteome</keyword>
<feature type="compositionally biased region" description="Basic and acidic residues" evidence="1">
    <location>
        <begin position="252"/>
        <end position="269"/>
    </location>
</feature>
<dbReference type="RefSeq" id="WP_311036386.1">
    <property type="nucleotide sequence ID" value="NZ_CP117522.1"/>
</dbReference>
<dbReference type="Proteomes" id="UP001305606">
    <property type="component" value="Chromosome"/>
</dbReference>
<accession>A0ABY9UXT0</accession>
<sequence length="310" mass="32415">MPTPYGSRGGMAFSADELRVLRRALAIALQSHPVTPSAGPLGPDRAEEVQDCLRLAEAVDEAVREGGRLRAFLLDELARYRAALPGAAVGYLEQLQGALAAGYEPLAEDLAALRTLCGSAAGGGEATRRRALLSHCERLAERGVRTRLAERAGAAAEPPTRPLAPRLRALPGGVSAAAGKAVQGASRNAEEAVRGAAVRSAREAAQEAAANVREAGRDAALEAGQKAVWGGAALEAGQKADEPKRAPRKKPVAPEHGDREEPRRGEPARRAPRPGRPVPTPAEVFPPKRRPSPPPEHESRLGPDAGARSA</sequence>
<evidence type="ECO:0000256" key="1">
    <source>
        <dbReference type="SAM" id="MobiDB-lite"/>
    </source>
</evidence>
<dbReference type="EMBL" id="CP117522">
    <property type="protein sequence ID" value="WNE97384.1"/>
    <property type="molecule type" value="Genomic_DNA"/>
</dbReference>
<protein>
    <submittedName>
        <fullName evidence="2">Uncharacterized protein</fullName>
    </submittedName>
</protein>
<evidence type="ECO:0000313" key="3">
    <source>
        <dbReference type="Proteomes" id="UP001305606"/>
    </source>
</evidence>
<gene>
    <name evidence="2" type="ORF">PS467_19640</name>
</gene>
<name>A0ABY9UXT0_9ACTN</name>
<evidence type="ECO:0000313" key="2">
    <source>
        <dbReference type="EMBL" id="WNE97384.1"/>
    </source>
</evidence>